<evidence type="ECO:0000313" key="10">
    <source>
        <dbReference type="Proteomes" id="UP000215506"/>
    </source>
</evidence>
<evidence type="ECO:0000256" key="3">
    <source>
        <dbReference type="ARBA" id="ARBA00022475"/>
    </source>
</evidence>
<comment type="caution">
    <text evidence="9">The sequence shown here is derived from an EMBL/GenBank/DDBJ whole genome shotgun (WGS) entry which is preliminary data.</text>
</comment>
<dbReference type="AlphaFoldDB" id="A0A231H5Q9"/>
<keyword evidence="4 7" id="KW-0812">Transmembrane</keyword>
<dbReference type="InterPro" id="IPR000731">
    <property type="entry name" value="SSD"/>
</dbReference>
<gene>
    <name evidence="9" type="primary">mmpL3_4</name>
    <name evidence="9" type="ORF">B7C42_03904</name>
</gene>
<protein>
    <submittedName>
        <fullName evidence="9">Trehalose monomycolate exporter MmpL3</fullName>
    </submittedName>
</protein>
<feature type="transmembrane region" description="Helical" evidence="7">
    <location>
        <begin position="653"/>
        <end position="673"/>
    </location>
</feature>
<dbReference type="Proteomes" id="UP000215506">
    <property type="component" value="Unassembled WGS sequence"/>
</dbReference>
<keyword evidence="5 7" id="KW-1133">Transmembrane helix</keyword>
<feature type="transmembrane region" description="Helical" evidence="7">
    <location>
        <begin position="570"/>
        <end position="589"/>
    </location>
</feature>
<feature type="transmembrane region" description="Helical" evidence="7">
    <location>
        <begin position="313"/>
        <end position="337"/>
    </location>
</feature>
<feature type="transmembrane region" description="Helical" evidence="7">
    <location>
        <begin position="285"/>
        <end position="307"/>
    </location>
</feature>
<dbReference type="PROSITE" id="PS50156">
    <property type="entry name" value="SSD"/>
    <property type="match status" value="1"/>
</dbReference>
<feature type="domain" description="SSD" evidence="8">
    <location>
        <begin position="207"/>
        <end position="336"/>
    </location>
</feature>
<evidence type="ECO:0000256" key="2">
    <source>
        <dbReference type="ARBA" id="ARBA00010157"/>
    </source>
</evidence>
<feature type="transmembrane region" description="Helical" evidence="7">
    <location>
        <begin position="544"/>
        <end position="565"/>
    </location>
</feature>
<accession>A0A231H5Q9</accession>
<evidence type="ECO:0000256" key="6">
    <source>
        <dbReference type="ARBA" id="ARBA00023136"/>
    </source>
</evidence>
<dbReference type="GO" id="GO:0005886">
    <property type="term" value="C:plasma membrane"/>
    <property type="evidence" value="ECO:0007669"/>
    <property type="project" value="UniProtKB-SubCell"/>
</dbReference>
<reference evidence="9 10" key="1">
    <citation type="submission" date="2017-07" db="EMBL/GenBank/DDBJ databases">
        <title>First draft Genome Sequence of Nocardia cerradoensis isolated from human infection.</title>
        <authorList>
            <person name="Carrasco G."/>
        </authorList>
    </citation>
    <scope>NUCLEOTIDE SEQUENCE [LARGE SCALE GENOMIC DNA]</scope>
    <source>
        <strain evidence="9 10">CNM20130759</strain>
    </source>
</reference>
<keyword evidence="10" id="KW-1185">Reference proteome</keyword>
<dbReference type="Pfam" id="PF03176">
    <property type="entry name" value="MMPL"/>
    <property type="match status" value="2"/>
</dbReference>
<evidence type="ECO:0000256" key="4">
    <source>
        <dbReference type="ARBA" id="ARBA00022692"/>
    </source>
</evidence>
<comment type="similarity">
    <text evidence="2">Belongs to the resistance-nodulation-cell division (RND) (TC 2.A.6) family. MmpL subfamily.</text>
</comment>
<feature type="transmembrane region" description="Helical" evidence="7">
    <location>
        <begin position="234"/>
        <end position="258"/>
    </location>
</feature>
<organism evidence="9 10">
    <name type="scientific">Nocardia cerradoensis</name>
    <dbReference type="NCBI Taxonomy" id="85688"/>
    <lineage>
        <taxon>Bacteria</taxon>
        <taxon>Bacillati</taxon>
        <taxon>Actinomycetota</taxon>
        <taxon>Actinomycetes</taxon>
        <taxon>Mycobacteriales</taxon>
        <taxon>Nocardiaceae</taxon>
        <taxon>Nocardia</taxon>
    </lineage>
</organism>
<evidence type="ECO:0000313" key="9">
    <source>
        <dbReference type="EMBL" id="OXR44343.1"/>
    </source>
</evidence>
<keyword evidence="6 7" id="KW-0472">Membrane</keyword>
<dbReference type="RefSeq" id="WP_094026091.1">
    <property type="nucleotide sequence ID" value="NZ_NGAF01000007.1"/>
</dbReference>
<evidence type="ECO:0000256" key="5">
    <source>
        <dbReference type="ARBA" id="ARBA00022989"/>
    </source>
</evidence>
<feature type="transmembrane region" description="Helical" evidence="7">
    <location>
        <begin position="679"/>
        <end position="701"/>
    </location>
</feature>
<comment type="subcellular location">
    <subcellularLocation>
        <location evidence="1">Cell membrane</location>
        <topology evidence="1">Multi-pass membrane protein</topology>
    </subcellularLocation>
</comment>
<evidence type="ECO:0000256" key="1">
    <source>
        <dbReference type="ARBA" id="ARBA00004651"/>
    </source>
</evidence>
<dbReference type="SUPFAM" id="SSF82866">
    <property type="entry name" value="Multidrug efflux transporter AcrB transmembrane domain"/>
    <property type="match status" value="2"/>
</dbReference>
<dbReference type="InterPro" id="IPR004869">
    <property type="entry name" value="MMPL_dom"/>
</dbReference>
<evidence type="ECO:0000256" key="7">
    <source>
        <dbReference type="SAM" id="Phobius"/>
    </source>
</evidence>
<evidence type="ECO:0000259" key="8">
    <source>
        <dbReference type="PROSITE" id="PS50156"/>
    </source>
</evidence>
<dbReference type="PANTHER" id="PTHR33406:SF11">
    <property type="entry name" value="MEMBRANE PROTEIN SCO6666-RELATED"/>
    <property type="match status" value="1"/>
</dbReference>
<dbReference type="InterPro" id="IPR050545">
    <property type="entry name" value="Mycobact_MmpL"/>
</dbReference>
<dbReference type="PANTHER" id="PTHR33406">
    <property type="entry name" value="MEMBRANE PROTEIN MJ1562-RELATED"/>
    <property type="match status" value="1"/>
</dbReference>
<keyword evidence="3" id="KW-1003">Cell membrane</keyword>
<dbReference type="Gene3D" id="1.20.1640.10">
    <property type="entry name" value="Multidrug efflux transporter AcrB transmembrane domain"/>
    <property type="match status" value="2"/>
</dbReference>
<feature type="transmembrane region" description="Helical" evidence="7">
    <location>
        <begin position="380"/>
        <end position="401"/>
    </location>
</feature>
<dbReference type="EMBL" id="NGAF01000007">
    <property type="protein sequence ID" value="OXR44343.1"/>
    <property type="molecule type" value="Genomic_DNA"/>
</dbReference>
<proteinExistence type="inferred from homology"/>
<sequence>MKKTSVLERVARAAAFHPKVILGVALLVVLIAAAAGSSVVDRLEAGGFAPPDAESTRVSHLVDAEFGGVAPNLVLTIGADSGVESPPARQAGVDVTAWLQRRPDITTVQSYWTSPPDLRAALRSSDGRTALVVARIAGDDTAQQKAADEIARALPAPAGVTIHLGGYAATLRDLSAVSVRDLASAEAVAIPISAIVLVLVFGSVIAALLPVVIGLVSIVTTLAVLRLLTEFTDVSVFALNTTTALSLALAIDYSLFVVSRYREELDRGADREEAVIRAVCTAGRAVLYSALVVILSLSALLVFPMFFLRSFAYSGLVVVAVAALASVLVLPACLVLLGDRVNALDLRAPLRRLLRLPPRRTVLPADGVWYRMVTGVMRRALPVAVVVTALLLLLGAPFLAIKFGTPDDRAIRAGVADSRTVGDILRSEFARNPTDSVTVVLPGQHGDPGPYAAELSRVPDVSAVLSGSGTYVGGARVASAPPGMSGTAGEVLLVGTDLDPYSVAGARQLDRLRAIAAPAPPLFGGAAAENRDALDSIGARLPVAAVWIVVAMFSVLFLFTGSVVLPVKALLMNVLSLTAAFGAMVWIFQDGHLAGVLGFTPTGYLVANVPIMMFCLAFGMSMDYEIFLLSRIREEWLRCGDNTRSVALGVARTGRIVTAAAALMAIVLGALVFSRLAFIQLLGLGLALTVLVDATVVRCLLVPSLMRLTGRWNWWAPRPLRRVHARVGLRDPEPVSG</sequence>
<name>A0A231H5Q9_9NOCA</name>